<evidence type="ECO:0000259" key="4">
    <source>
        <dbReference type="PROSITE" id="PS51898"/>
    </source>
</evidence>
<dbReference type="RefSeq" id="WP_160202528.1">
    <property type="nucleotide sequence ID" value="NZ_QXWK01000021.1"/>
</dbReference>
<evidence type="ECO:0000256" key="2">
    <source>
        <dbReference type="ARBA" id="ARBA00023172"/>
    </source>
</evidence>
<dbReference type="CDD" id="cd01189">
    <property type="entry name" value="INT_ICEBs1_C_like"/>
    <property type="match status" value="1"/>
</dbReference>
<dbReference type="PROSITE" id="PS51900">
    <property type="entry name" value="CB"/>
    <property type="match status" value="1"/>
</dbReference>
<dbReference type="GO" id="GO:0006310">
    <property type="term" value="P:DNA recombination"/>
    <property type="evidence" value="ECO:0007669"/>
    <property type="project" value="UniProtKB-KW"/>
</dbReference>
<dbReference type="Pfam" id="PF00589">
    <property type="entry name" value="Phage_integrase"/>
    <property type="match status" value="1"/>
</dbReference>
<dbReference type="PANTHER" id="PTHR30349">
    <property type="entry name" value="PHAGE INTEGRASE-RELATED"/>
    <property type="match status" value="1"/>
</dbReference>
<dbReference type="InterPro" id="IPR002104">
    <property type="entry name" value="Integrase_catalytic"/>
</dbReference>
<dbReference type="InterPro" id="IPR011010">
    <property type="entry name" value="DNA_brk_join_enz"/>
</dbReference>
<organism evidence="6 7">
    <name type="scientific">Anaerotruncus colihominis</name>
    <dbReference type="NCBI Taxonomy" id="169435"/>
    <lineage>
        <taxon>Bacteria</taxon>
        <taxon>Bacillati</taxon>
        <taxon>Bacillota</taxon>
        <taxon>Clostridia</taxon>
        <taxon>Eubacteriales</taxon>
        <taxon>Oscillospiraceae</taxon>
        <taxon>Anaerotruncus</taxon>
    </lineage>
</organism>
<dbReference type="Proteomes" id="UP000446866">
    <property type="component" value="Unassembled WGS sequence"/>
</dbReference>
<keyword evidence="1 3" id="KW-0238">DNA-binding</keyword>
<feature type="domain" description="Tyr recombinase" evidence="4">
    <location>
        <begin position="173"/>
        <end position="373"/>
    </location>
</feature>
<comment type="caution">
    <text evidence="6">The sequence shown here is derived from an EMBL/GenBank/DDBJ whole genome shotgun (WGS) entry which is preliminary data.</text>
</comment>
<dbReference type="InterPro" id="IPR010998">
    <property type="entry name" value="Integrase_recombinase_N"/>
</dbReference>
<dbReference type="Gene3D" id="1.10.150.130">
    <property type="match status" value="1"/>
</dbReference>
<dbReference type="AlphaFoldDB" id="A0A845QK36"/>
<evidence type="ECO:0000313" key="7">
    <source>
        <dbReference type="Proteomes" id="UP000446866"/>
    </source>
</evidence>
<gene>
    <name evidence="6" type="ORF">D0435_11310</name>
</gene>
<feature type="domain" description="Core-binding (CB)" evidence="5">
    <location>
        <begin position="67"/>
        <end position="149"/>
    </location>
</feature>
<dbReference type="PROSITE" id="PS51898">
    <property type="entry name" value="TYR_RECOMBINASE"/>
    <property type="match status" value="1"/>
</dbReference>
<reference evidence="6 7" key="1">
    <citation type="submission" date="2018-08" db="EMBL/GenBank/DDBJ databases">
        <title>Murine metabolic-syndrome-specific gut microbial biobank.</title>
        <authorList>
            <person name="Liu C."/>
        </authorList>
    </citation>
    <scope>NUCLEOTIDE SEQUENCE [LARGE SCALE GENOMIC DNA]</scope>
    <source>
        <strain evidence="6 7">28</strain>
    </source>
</reference>
<evidence type="ECO:0000256" key="1">
    <source>
        <dbReference type="ARBA" id="ARBA00023125"/>
    </source>
</evidence>
<dbReference type="GO" id="GO:0015074">
    <property type="term" value="P:DNA integration"/>
    <property type="evidence" value="ECO:0007669"/>
    <property type="project" value="InterPro"/>
</dbReference>
<dbReference type="InterPro" id="IPR013762">
    <property type="entry name" value="Integrase-like_cat_sf"/>
</dbReference>
<dbReference type="SUPFAM" id="SSF56349">
    <property type="entry name" value="DNA breaking-rejoining enzymes"/>
    <property type="match status" value="1"/>
</dbReference>
<evidence type="ECO:0000259" key="5">
    <source>
        <dbReference type="PROSITE" id="PS51900"/>
    </source>
</evidence>
<keyword evidence="2" id="KW-0233">DNA recombination</keyword>
<name>A0A845QK36_9FIRM</name>
<protein>
    <submittedName>
        <fullName evidence="6">Site-specific integrase</fullName>
    </submittedName>
</protein>
<dbReference type="EMBL" id="QXWK01000021">
    <property type="protein sequence ID" value="NBH62239.1"/>
    <property type="molecule type" value="Genomic_DNA"/>
</dbReference>
<proteinExistence type="predicted"/>
<sequence length="382" mass="44188">MKKTNFIDRHGNKRYRLQRKVGMKLNSNNEWVNDVRSFYGSCKREAEEKYVAFVARKEENKMNSQYTCLGQAIDAWTETVFKKSDLANSTKKKYLSAYERLLKNSYLAGQRISEVSALDVQKLYNSITECYSSRRALHNFLSRFYKYAEVNSFATDITRSLVVQRDATKKEDFDIEVWSDDELKALIGSLEGNLLRLLVVLAVNTGARFSELLALTYDDIMGDMLSINKQLYEFSAVDSEDPAVLHIEPVKTETSNRLIPLADEVVSEIEKHKKLQEAHKKIFKYENNGLLFSTKNGTMLYKRNVRRSLQRHCKKEGIPFHKFHAFRHTFGTNLSRQGVPLEEISKLMGHSSTEISSKYYIYVDALRRKKAVEKIVSYSLKG</sequence>
<dbReference type="InterPro" id="IPR044068">
    <property type="entry name" value="CB"/>
</dbReference>
<accession>A0A845QK36</accession>
<dbReference type="InterPro" id="IPR050090">
    <property type="entry name" value="Tyrosine_recombinase_XerCD"/>
</dbReference>
<keyword evidence="7" id="KW-1185">Reference proteome</keyword>
<dbReference type="GO" id="GO:0003677">
    <property type="term" value="F:DNA binding"/>
    <property type="evidence" value="ECO:0007669"/>
    <property type="project" value="UniProtKB-UniRule"/>
</dbReference>
<evidence type="ECO:0000313" key="6">
    <source>
        <dbReference type="EMBL" id="NBH62239.1"/>
    </source>
</evidence>
<evidence type="ECO:0000256" key="3">
    <source>
        <dbReference type="PROSITE-ProRule" id="PRU01248"/>
    </source>
</evidence>
<dbReference type="Gene3D" id="1.10.443.10">
    <property type="entry name" value="Intergrase catalytic core"/>
    <property type="match status" value="1"/>
</dbReference>